<dbReference type="SUPFAM" id="SSF103473">
    <property type="entry name" value="MFS general substrate transporter"/>
    <property type="match status" value="1"/>
</dbReference>
<gene>
    <name evidence="11" type="ORF">V5J35_003409</name>
</gene>
<dbReference type="CDD" id="cd17346">
    <property type="entry name" value="MFS_DtpA_like"/>
    <property type="match status" value="1"/>
</dbReference>
<keyword evidence="6 9" id="KW-1133">Transmembrane helix</keyword>
<comment type="caution">
    <text evidence="11">The sequence shown here is derived from an EMBL/GenBank/DDBJ whole genome shotgun (WGS) entry which is preliminary data.</text>
</comment>
<evidence type="ECO:0000313" key="11">
    <source>
        <dbReference type="EMBL" id="MET4758217.1"/>
    </source>
</evidence>
<dbReference type="InterPro" id="IPR050171">
    <property type="entry name" value="MFS_Transporters"/>
</dbReference>
<keyword evidence="4 8" id="KW-0812">Transmembrane</keyword>
<evidence type="ECO:0000256" key="6">
    <source>
        <dbReference type="ARBA" id="ARBA00022989"/>
    </source>
</evidence>
<sequence>MSQTLNVLKQPRAFYLIFSLELWERFGFYGLQAILTVYLVRELGVPEFQTFIIFGAFNALMYGLVSIGGFLGDKVLGTKRTIVIGAVVLMVGYFIMAVAGKNIEMVYLALGTVAAGNGLFKANPSSLLAKCYQEGDNRLDGAFTMYYMAINIGSFISILGVPYVADYFGWGVAFMVSVAGMLVALANFFMVRHWIADYGSEPDFRPVSFRKLTMVFTGIVTTCLVSAFILKHLMIANVLLAVVGGVVMLAFIKEILASGGVERSKMIVALVLMLEAIIFWVMYYQMPTSLNFFAINNVENVIFGFTINPVSFQSLNPLWIMVASPVLAYFYNRNSAIGKTISMPVKFAAGMALTSVSFLVIPLAARFASDVGLVAPAWIVVVYLAQALGELLISGLGLAMVAQLVPQRIHGLIMGVWFLTSSAASVIAGYVAGFTAVETDEATTALGTLPVYSKFFETMGIVVAIVALMMFMTAPWLNRLMSSE</sequence>
<feature type="transmembrane region" description="Helical" evidence="9">
    <location>
        <begin position="314"/>
        <end position="331"/>
    </location>
</feature>
<dbReference type="RefSeq" id="WP_354008319.1">
    <property type="nucleotide sequence ID" value="NZ_JBEWTA010000001.1"/>
</dbReference>
<accession>A0ABV2SKC5</accession>
<evidence type="ECO:0000256" key="1">
    <source>
        <dbReference type="ARBA" id="ARBA00004651"/>
    </source>
</evidence>
<name>A0ABV2SKC5_9GAMM</name>
<dbReference type="PANTHER" id="PTHR23517:SF15">
    <property type="entry name" value="PROTON-DEPENDENT OLIGOPEPTIDE FAMILY TRANSPORT PROTEIN"/>
    <property type="match status" value="1"/>
</dbReference>
<feature type="transmembrane region" description="Helical" evidence="9">
    <location>
        <begin position="343"/>
        <end position="365"/>
    </location>
</feature>
<feature type="transmembrane region" description="Helical" evidence="9">
    <location>
        <begin position="12"/>
        <end position="39"/>
    </location>
</feature>
<dbReference type="Gene3D" id="1.20.1250.20">
    <property type="entry name" value="MFS general substrate transporter like domains"/>
    <property type="match status" value="1"/>
</dbReference>
<protein>
    <submittedName>
        <fullName evidence="11">POT family proton-dependent oligopeptide transporter</fullName>
    </submittedName>
</protein>
<dbReference type="PROSITE" id="PS50850">
    <property type="entry name" value="MFS"/>
    <property type="match status" value="1"/>
</dbReference>
<dbReference type="InterPro" id="IPR018456">
    <property type="entry name" value="PTR2_symporter_CS"/>
</dbReference>
<feature type="transmembrane region" description="Helical" evidence="9">
    <location>
        <begin position="51"/>
        <end position="70"/>
    </location>
</feature>
<dbReference type="PROSITE" id="PS01022">
    <property type="entry name" value="PTR2_1"/>
    <property type="match status" value="1"/>
</dbReference>
<dbReference type="Proteomes" id="UP001549366">
    <property type="component" value="Unassembled WGS sequence"/>
</dbReference>
<dbReference type="PANTHER" id="PTHR23517">
    <property type="entry name" value="RESISTANCE PROTEIN MDTM, PUTATIVE-RELATED-RELATED"/>
    <property type="match status" value="1"/>
</dbReference>
<feature type="transmembrane region" description="Helical" evidence="9">
    <location>
        <begin position="412"/>
        <end position="435"/>
    </location>
</feature>
<feature type="transmembrane region" description="Helical" evidence="9">
    <location>
        <begin position="455"/>
        <end position="477"/>
    </location>
</feature>
<reference evidence="11 12" key="1">
    <citation type="submission" date="2024-06" db="EMBL/GenBank/DDBJ databases">
        <title>Genomic Encyclopedia of Type Strains, Phase V (KMG-V): Genome sequencing to study the core and pangenomes of soil and plant-associated prokaryotes.</title>
        <authorList>
            <person name="Whitman W."/>
        </authorList>
    </citation>
    <scope>NUCLEOTIDE SEQUENCE [LARGE SCALE GENOMIC DNA]</scope>
    <source>
        <strain evidence="11 12">NE40</strain>
    </source>
</reference>
<feature type="transmembrane region" description="Helical" evidence="9">
    <location>
        <begin position="212"/>
        <end position="229"/>
    </location>
</feature>
<feature type="transmembrane region" description="Helical" evidence="9">
    <location>
        <begin position="235"/>
        <end position="252"/>
    </location>
</feature>
<comment type="subcellular location">
    <subcellularLocation>
        <location evidence="1">Cell membrane</location>
        <topology evidence="1">Multi-pass membrane protein</topology>
    </subcellularLocation>
    <subcellularLocation>
        <location evidence="8">Membrane</location>
        <topology evidence="8">Multi-pass membrane protein</topology>
    </subcellularLocation>
</comment>
<evidence type="ECO:0000313" key="12">
    <source>
        <dbReference type="Proteomes" id="UP001549366"/>
    </source>
</evidence>
<evidence type="ECO:0000256" key="4">
    <source>
        <dbReference type="ARBA" id="ARBA00022692"/>
    </source>
</evidence>
<keyword evidence="12" id="KW-1185">Reference proteome</keyword>
<dbReference type="InterPro" id="IPR000109">
    <property type="entry name" value="POT_fam"/>
</dbReference>
<keyword evidence="3" id="KW-1003">Cell membrane</keyword>
<organism evidence="11 12">
    <name type="scientific">Endozoicomonas lisbonensis</name>
    <dbReference type="NCBI Taxonomy" id="3120522"/>
    <lineage>
        <taxon>Bacteria</taxon>
        <taxon>Pseudomonadati</taxon>
        <taxon>Pseudomonadota</taxon>
        <taxon>Gammaproteobacteria</taxon>
        <taxon>Oceanospirillales</taxon>
        <taxon>Endozoicomonadaceae</taxon>
        <taxon>Endozoicomonas</taxon>
    </lineage>
</organism>
<keyword evidence="5" id="KW-0653">Protein transport</keyword>
<feature type="transmembrane region" description="Helical" evidence="9">
    <location>
        <begin position="82"/>
        <end position="99"/>
    </location>
</feature>
<dbReference type="NCBIfam" id="TIGR00924">
    <property type="entry name" value="yjdL_sub1_fam"/>
    <property type="match status" value="1"/>
</dbReference>
<evidence type="ECO:0000256" key="8">
    <source>
        <dbReference type="RuleBase" id="RU003755"/>
    </source>
</evidence>
<evidence type="ECO:0000256" key="5">
    <source>
        <dbReference type="ARBA" id="ARBA00022856"/>
    </source>
</evidence>
<feature type="transmembrane region" description="Helical" evidence="9">
    <location>
        <begin position="143"/>
        <end position="161"/>
    </location>
</feature>
<dbReference type="EMBL" id="JBEWTB010000002">
    <property type="protein sequence ID" value="MET4758217.1"/>
    <property type="molecule type" value="Genomic_DNA"/>
</dbReference>
<comment type="similarity">
    <text evidence="8">Belongs to the major facilitator superfamily. Proton-dependent oligopeptide transporter (POT/PTR) (TC 2.A.17) family.</text>
</comment>
<proteinExistence type="inferred from homology"/>
<evidence type="ECO:0000256" key="9">
    <source>
        <dbReference type="SAM" id="Phobius"/>
    </source>
</evidence>
<evidence type="ECO:0000256" key="7">
    <source>
        <dbReference type="ARBA" id="ARBA00023136"/>
    </source>
</evidence>
<dbReference type="PROSITE" id="PS01023">
    <property type="entry name" value="PTR2_2"/>
    <property type="match status" value="1"/>
</dbReference>
<feature type="transmembrane region" description="Helical" evidence="9">
    <location>
        <begin position="105"/>
        <end position="122"/>
    </location>
</feature>
<dbReference type="Pfam" id="PF00854">
    <property type="entry name" value="PTR2"/>
    <property type="match status" value="1"/>
</dbReference>
<dbReference type="InterPro" id="IPR036259">
    <property type="entry name" value="MFS_trans_sf"/>
</dbReference>
<dbReference type="InterPro" id="IPR005279">
    <property type="entry name" value="Dipep/tripep_permease"/>
</dbReference>
<feature type="transmembrane region" description="Helical" evidence="9">
    <location>
        <begin position="377"/>
        <end position="400"/>
    </location>
</feature>
<feature type="transmembrane region" description="Helical" evidence="9">
    <location>
        <begin position="264"/>
        <end position="283"/>
    </location>
</feature>
<keyword evidence="5" id="KW-0571">Peptide transport</keyword>
<dbReference type="InterPro" id="IPR020846">
    <property type="entry name" value="MFS_dom"/>
</dbReference>
<keyword evidence="2 8" id="KW-0813">Transport</keyword>
<feature type="transmembrane region" description="Helical" evidence="9">
    <location>
        <begin position="167"/>
        <end position="191"/>
    </location>
</feature>
<evidence type="ECO:0000256" key="2">
    <source>
        <dbReference type="ARBA" id="ARBA00022448"/>
    </source>
</evidence>
<feature type="domain" description="Major facilitator superfamily (MFS) profile" evidence="10">
    <location>
        <begin position="13"/>
        <end position="478"/>
    </location>
</feature>
<evidence type="ECO:0000259" key="10">
    <source>
        <dbReference type="PROSITE" id="PS50850"/>
    </source>
</evidence>
<keyword evidence="7 9" id="KW-0472">Membrane</keyword>
<evidence type="ECO:0000256" key="3">
    <source>
        <dbReference type="ARBA" id="ARBA00022475"/>
    </source>
</evidence>